<accession>T1B1F5</accession>
<organism evidence="2">
    <name type="scientific">mine drainage metagenome</name>
    <dbReference type="NCBI Taxonomy" id="410659"/>
    <lineage>
        <taxon>unclassified sequences</taxon>
        <taxon>metagenomes</taxon>
        <taxon>ecological metagenomes</taxon>
    </lineage>
</organism>
<protein>
    <submittedName>
        <fullName evidence="2">Solute binding-like protein</fullName>
    </submittedName>
</protein>
<comment type="caution">
    <text evidence="2">The sequence shown here is derived from an EMBL/GenBank/DDBJ whole genome shotgun (WGS) entry which is preliminary data.</text>
</comment>
<name>T1B1F5_9ZZZZ</name>
<gene>
    <name evidence="2" type="ORF">B1B_06923</name>
</gene>
<dbReference type="AlphaFoldDB" id="T1B1F5"/>
<feature type="transmembrane region" description="Helical" evidence="1">
    <location>
        <begin position="16"/>
        <end position="36"/>
    </location>
</feature>
<reference evidence="2" key="1">
    <citation type="submission" date="2013-08" db="EMBL/GenBank/DDBJ databases">
        <authorList>
            <person name="Mendez C."/>
            <person name="Richter M."/>
            <person name="Ferrer M."/>
            <person name="Sanchez J."/>
        </authorList>
    </citation>
    <scope>NUCLEOTIDE SEQUENCE</scope>
</reference>
<dbReference type="EMBL" id="AUZY01004389">
    <property type="protein sequence ID" value="EQD63672.1"/>
    <property type="molecule type" value="Genomic_DNA"/>
</dbReference>
<evidence type="ECO:0000313" key="2">
    <source>
        <dbReference type="EMBL" id="EQD63672.1"/>
    </source>
</evidence>
<keyword evidence="1" id="KW-1133">Transmembrane helix</keyword>
<feature type="non-terminal residue" evidence="2">
    <location>
        <position position="1"/>
    </location>
</feature>
<evidence type="ECO:0000256" key="1">
    <source>
        <dbReference type="SAM" id="Phobius"/>
    </source>
</evidence>
<proteinExistence type="predicted"/>
<keyword evidence="1" id="KW-0812">Transmembrane</keyword>
<sequence length="259" mass="27446">YNGAMRSQTAIDFISSYAWALLVAAIAIMIIVVLIASRPSSYLPSQCSITPQLPCYGSEISAYSKTANIEFIVSFRNELGYPVAFDSPRSINLTVSGVGNLGTSDYYGTCSPMEAAPGTPVTCIITIPGEVEPRVGSQVNTKFALYYQLCTTSSSVCTGNYATTGVSLQPLGKAANINKATLIVNPSTGYLVINGSKYYNGSLVLLPVGNYTAFAVANAKNYAFDTWSTLYAANAIQPTSQKTALNLHAGNSTIKATFN</sequence>
<keyword evidence="1" id="KW-0472">Membrane</keyword>
<feature type="non-terminal residue" evidence="2">
    <location>
        <position position="259"/>
    </location>
</feature>
<reference evidence="2" key="2">
    <citation type="journal article" date="2014" name="ISME J.">
        <title>Microbial stratification in low pH oxic and suboxic macroscopic growths along an acid mine drainage.</title>
        <authorList>
            <person name="Mendez-Garcia C."/>
            <person name="Mesa V."/>
            <person name="Sprenger R.R."/>
            <person name="Richter M."/>
            <person name="Diez M.S."/>
            <person name="Solano J."/>
            <person name="Bargiela R."/>
            <person name="Golyshina O.V."/>
            <person name="Manteca A."/>
            <person name="Ramos J.L."/>
            <person name="Gallego J.R."/>
            <person name="Llorente I."/>
            <person name="Martins Dos Santos V.A."/>
            <person name="Jensen O.N."/>
            <person name="Pelaez A.I."/>
            <person name="Sanchez J."/>
            <person name="Ferrer M."/>
        </authorList>
    </citation>
    <scope>NUCLEOTIDE SEQUENCE</scope>
</reference>